<feature type="region of interest" description="Disordered" evidence="1">
    <location>
        <begin position="36"/>
        <end position="93"/>
    </location>
</feature>
<protein>
    <submittedName>
        <fullName evidence="2">Uncharacterized protein</fullName>
    </submittedName>
</protein>
<evidence type="ECO:0000313" key="2">
    <source>
        <dbReference type="EMBL" id="ESZ97122.1"/>
    </source>
</evidence>
<dbReference type="Proteomes" id="UP000019487">
    <property type="component" value="Unassembled WGS sequence"/>
</dbReference>
<sequence>MMPVGSSRSTSLGNTNASEFQRTIQRMYQLVENAEASHGMSSGANESVKASDSDDGADNLLEVRHDVTPTGEPTGEAQRQDMHGSNANPSDNTTGLADAIGKLAALMDELRVTEDHDKTIKRAAAEVVDGKPSFAEGITLHTHDRPFTVRVLMQHIQTAISNLHPDKDTKGIELTKVSFVWDNNADIGWRQYHIQGRGEADEASQEDALVSDSLEAMMARGGQAYIYVKYRLDKVEHAEWCGPRMERVWPMVNLVKMCTNGEKPLCKENASSTTARIYTCMHAPLSDWIPYLHNAIV</sequence>
<evidence type="ECO:0000313" key="3">
    <source>
        <dbReference type="Proteomes" id="UP000019487"/>
    </source>
</evidence>
<reference evidence="2 3" key="1">
    <citation type="journal article" date="2014" name="Genome Announc.">
        <title>Draft genome sequence of Sclerotinia borealis, a psychrophilic plant pathogenic fungus.</title>
        <authorList>
            <person name="Mardanov A.V."/>
            <person name="Beletsky A.V."/>
            <person name="Kadnikov V.V."/>
            <person name="Ignatov A.N."/>
            <person name="Ravin N.V."/>
        </authorList>
    </citation>
    <scope>NUCLEOTIDE SEQUENCE [LARGE SCALE GENOMIC DNA]</scope>
    <source>
        <strain evidence="3">F-4157</strain>
    </source>
</reference>
<comment type="caution">
    <text evidence="2">The sequence shown here is derived from an EMBL/GenBank/DDBJ whole genome shotgun (WGS) entry which is preliminary data.</text>
</comment>
<evidence type="ECO:0000256" key="1">
    <source>
        <dbReference type="SAM" id="MobiDB-lite"/>
    </source>
</evidence>
<feature type="compositionally biased region" description="Polar residues" evidence="1">
    <location>
        <begin position="39"/>
        <end position="50"/>
    </location>
</feature>
<dbReference type="AlphaFoldDB" id="W9CJZ4"/>
<name>W9CJZ4_SCLBF</name>
<dbReference type="EMBL" id="AYSA01000101">
    <property type="protein sequence ID" value="ESZ97122.1"/>
    <property type="molecule type" value="Genomic_DNA"/>
</dbReference>
<organism evidence="2 3">
    <name type="scientific">Sclerotinia borealis (strain F-4128)</name>
    <dbReference type="NCBI Taxonomy" id="1432307"/>
    <lineage>
        <taxon>Eukaryota</taxon>
        <taxon>Fungi</taxon>
        <taxon>Dikarya</taxon>
        <taxon>Ascomycota</taxon>
        <taxon>Pezizomycotina</taxon>
        <taxon>Leotiomycetes</taxon>
        <taxon>Helotiales</taxon>
        <taxon>Sclerotiniaceae</taxon>
        <taxon>Sclerotinia</taxon>
    </lineage>
</organism>
<dbReference type="HOGENOM" id="CLU_937378_0_0_1"/>
<dbReference type="OrthoDB" id="3533442at2759"/>
<proteinExistence type="predicted"/>
<keyword evidence="3" id="KW-1185">Reference proteome</keyword>
<gene>
    <name evidence="2" type="ORF">SBOR_2480</name>
</gene>
<feature type="compositionally biased region" description="Polar residues" evidence="1">
    <location>
        <begin position="83"/>
        <end position="93"/>
    </location>
</feature>
<accession>W9CJZ4</accession>